<feature type="region of interest" description="Disordered" evidence="1">
    <location>
        <begin position="261"/>
        <end position="328"/>
    </location>
</feature>
<accession>A0A2W0CDD6</accession>
<dbReference type="InterPro" id="IPR013974">
    <property type="entry name" value="SAF"/>
</dbReference>
<feature type="domain" description="SAF" evidence="3">
    <location>
        <begin position="64"/>
        <end position="126"/>
    </location>
</feature>
<keyword evidence="4" id="KW-0560">Oxidoreductase</keyword>
<dbReference type="Gene3D" id="3.90.1210.10">
    <property type="entry name" value="Antifreeze-like/N-acetylneuraminic acid synthase C-terminal domain"/>
    <property type="match status" value="1"/>
</dbReference>
<proteinExistence type="predicted"/>
<feature type="transmembrane region" description="Helical" evidence="2">
    <location>
        <begin position="12"/>
        <end position="34"/>
    </location>
</feature>
<dbReference type="RefSeq" id="WP_110756186.1">
    <property type="nucleotide sequence ID" value="NZ_PRLG01000003.1"/>
</dbReference>
<evidence type="ECO:0000313" key="4">
    <source>
        <dbReference type="EMBL" id="PYY31003.1"/>
    </source>
</evidence>
<reference evidence="4 5" key="1">
    <citation type="submission" date="2018-01" db="EMBL/GenBank/DDBJ databases">
        <title>Genome sequence of the PGP bacterium Paenibacillus illinoisensis E3.</title>
        <authorList>
            <person name="Rolli E."/>
            <person name="Marasco R."/>
            <person name="Bessem C."/>
            <person name="Michoud G."/>
            <person name="Gaiarsa S."/>
            <person name="Borin S."/>
            <person name="Daffonchio D."/>
        </authorList>
    </citation>
    <scope>NUCLEOTIDE SEQUENCE [LARGE SCALE GENOMIC DNA]</scope>
    <source>
        <strain evidence="4 5">E3</strain>
    </source>
</reference>
<dbReference type="EC" id="1.21.4.1" evidence="4"/>
<sequence>MSKIRFRQKKVLIAGGIGGLIVLLICVLVGLLYVNHLTVKMNGQRQAVEIELEQTQQVLEEEMVEVEVVTRDIQSGESIRTNDLETRKIPKSVIADEAVLSKEFIIGKIAKVDLPQKSPVTASVIYEDEVTTRDIRNQEFGLIELPIKLKQNDYVDVRIKLPSGQDYIVLSKKRVEDLQNGTVWYQMSEKEILNMSSAIVDAYINDASIYALTYVEPGIQEKAYTTYPANKSVLDLIDSDPNIVQKATTELERRNRVKLEEALNAMTPQQRQDYKSNRNTQQTAEEQAAAEQTTYQQQSNDLMNETSTTQPQNTETIFNDQNSVGETP</sequence>
<keyword evidence="2" id="KW-0812">Transmembrane</keyword>
<comment type="caution">
    <text evidence="4">The sequence shown here is derived from an EMBL/GenBank/DDBJ whole genome shotgun (WGS) entry which is preliminary data.</text>
</comment>
<gene>
    <name evidence="4" type="ORF">PIL02S_00550</name>
</gene>
<evidence type="ECO:0000313" key="5">
    <source>
        <dbReference type="Proteomes" id="UP000247459"/>
    </source>
</evidence>
<dbReference type="Proteomes" id="UP000247459">
    <property type="component" value="Unassembled WGS sequence"/>
</dbReference>
<dbReference type="EMBL" id="PRLG01000003">
    <property type="protein sequence ID" value="PYY31003.1"/>
    <property type="molecule type" value="Genomic_DNA"/>
</dbReference>
<dbReference type="Pfam" id="PF08666">
    <property type="entry name" value="SAF"/>
    <property type="match status" value="1"/>
</dbReference>
<keyword evidence="2" id="KW-1133">Transmembrane helix</keyword>
<dbReference type="AlphaFoldDB" id="A0A2W0CDD6"/>
<keyword evidence="2" id="KW-0472">Membrane</keyword>
<dbReference type="GO" id="GO:0050002">
    <property type="term" value="F:D-proline reductase activity"/>
    <property type="evidence" value="ECO:0007669"/>
    <property type="project" value="UniProtKB-EC"/>
</dbReference>
<evidence type="ECO:0000259" key="3">
    <source>
        <dbReference type="SMART" id="SM00858"/>
    </source>
</evidence>
<name>A0A2W0CDD6_9BACL</name>
<organism evidence="4 5">
    <name type="scientific">Paenibacillus illinoisensis</name>
    <dbReference type="NCBI Taxonomy" id="59845"/>
    <lineage>
        <taxon>Bacteria</taxon>
        <taxon>Bacillati</taxon>
        <taxon>Bacillota</taxon>
        <taxon>Bacilli</taxon>
        <taxon>Bacillales</taxon>
        <taxon>Paenibacillaceae</taxon>
        <taxon>Paenibacillus</taxon>
    </lineage>
</organism>
<dbReference type="CDD" id="cd11614">
    <property type="entry name" value="SAF_CpaB_FlgA_like"/>
    <property type="match status" value="1"/>
</dbReference>
<feature type="compositionally biased region" description="Low complexity" evidence="1">
    <location>
        <begin position="280"/>
        <end position="298"/>
    </location>
</feature>
<dbReference type="OrthoDB" id="2840666at2"/>
<feature type="compositionally biased region" description="Polar residues" evidence="1">
    <location>
        <begin position="299"/>
        <end position="328"/>
    </location>
</feature>
<dbReference type="SMART" id="SM00858">
    <property type="entry name" value="SAF"/>
    <property type="match status" value="1"/>
</dbReference>
<evidence type="ECO:0000256" key="1">
    <source>
        <dbReference type="SAM" id="MobiDB-lite"/>
    </source>
</evidence>
<protein>
    <submittedName>
        <fullName evidence="4">SAF domain-containing protein</fullName>
        <ecNumber evidence="4">1.21.4.1</ecNumber>
    </submittedName>
</protein>
<evidence type="ECO:0000256" key="2">
    <source>
        <dbReference type="SAM" id="Phobius"/>
    </source>
</evidence>